<proteinExistence type="inferred from homology"/>
<organism evidence="10 11">
    <name type="scientific">Anaerobaca lacustris</name>
    <dbReference type="NCBI Taxonomy" id="3044600"/>
    <lineage>
        <taxon>Bacteria</taxon>
        <taxon>Pseudomonadati</taxon>
        <taxon>Planctomycetota</taxon>
        <taxon>Phycisphaerae</taxon>
        <taxon>Sedimentisphaerales</taxon>
        <taxon>Anaerobacaceae</taxon>
        <taxon>Anaerobaca</taxon>
    </lineage>
</organism>
<dbReference type="SUPFAM" id="SSF161111">
    <property type="entry name" value="Cation efflux protein transmembrane domain-like"/>
    <property type="match status" value="1"/>
</dbReference>
<dbReference type="Proteomes" id="UP001431776">
    <property type="component" value="Unassembled WGS sequence"/>
</dbReference>
<keyword evidence="3" id="KW-0813">Transport</keyword>
<evidence type="ECO:0000256" key="2">
    <source>
        <dbReference type="ARBA" id="ARBA00008114"/>
    </source>
</evidence>
<feature type="transmembrane region" description="Helical" evidence="7">
    <location>
        <begin position="119"/>
        <end position="140"/>
    </location>
</feature>
<dbReference type="SUPFAM" id="SSF160240">
    <property type="entry name" value="Cation efflux protein cytoplasmic domain-like"/>
    <property type="match status" value="1"/>
</dbReference>
<dbReference type="InterPro" id="IPR027469">
    <property type="entry name" value="Cation_efflux_TMD_sf"/>
</dbReference>
<evidence type="ECO:0000256" key="5">
    <source>
        <dbReference type="ARBA" id="ARBA00022989"/>
    </source>
</evidence>
<keyword evidence="11" id="KW-1185">Reference proteome</keyword>
<dbReference type="InterPro" id="IPR027470">
    <property type="entry name" value="Cation_efflux_CTD"/>
</dbReference>
<feature type="transmembrane region" description="Helical" evidence="7">
    <location>
        <begin position="20"/>
        <end position="43"/>
    </location>
</feature>
<dbReference type="GO" id="GO:0008324">
    <property type="term" value="F:monoatomic cation transmembrane transporter activity"/>
    <property type="evidence" value="ECO:0007669"/>
    <property type="project" value="InterPro"/>
</dbReference>
<dbReference type="AlphaFoldDB" id="A0AAW6TPR2"/>
<gene>
    <name evidence="10" type="ORF">QJ522_01175</name>
</gene>
<feature type="transmembrane region" description="Helical" evidence="7">
    <location>
        <begin position="186"/>
        <end position="204"/>
    </location>
</feature>
<dbReference type="InterPro" id="IPR036837">
    <property type="entry name" value="Cation_efflux_CTD_sf"/>
</dbReference>
<keyword evidence="4 7" id="KW-0812">Transmembrane</keyword>
<feature type="transmembrane region" description="Helical" evidence="7">
    <location>
        <begin position="49"/>
        <end position="67"/>
    </location>
</feature>
<evidence type="ECO:0000259" key="9">
    <source>
        <dbReference type="Pfam" id="PF16916"/>
    </source>
</evidence>
<evidence type="ECO:0000256" key="7">
    <source>
        <dbReference type="SAM" id="Phobius"/>
    </source>
</evidence>
<dbReference type="InterPro" id="IPR050291">
    <property type="entry name" value="CDF_Transporter"/>
</dbReference>
<protein>
    <submittedName>
        <fullName evidence="10">Cation diffusion facilitator family transporter</fullName>
    </submittedName>
</protein>
<comment type="subcellular location">
    <subcellularLocation>
        <location evidence="1">Membrane</location>
        <topology evidence="1">Multi-pass membrane protein</topology>
    </subcellularLocation>
</comment>
<reference evidence="10" key="1">
    <citation type="submission" date="2023-05" db="EMBL/GenBank/DDBJ databases">
        <title>Anaerotaeda fermentans gen. nov., sp. nov., a novel anaerobic planctomycete of the new family within the order Sedimentisphaerales isolated from Taman Peninsula, Russia.</title>
        <authorList>
            <person name="Khomyakova M.A."/>
            <person name="Merkel A.Y."/>
            <person name="Slobodkin A.I."/>
        </authorList>
    </citation>
    <scope>NUCLEOTIDE SEQUENCE</scope>
    <source>
        <strain evidence="10">M17dextr</strain>
    </source>
</reference>
<evidence type="ECO:0000256" key="1">
    <source>
        <dbReference type="ARBA" id="ARBA00004141"/>
    </source>
</evidence>
<evidence type="ECO:0000256" key="3">
    <source>
        <dbReference type="ARBA" id="ARBA00022448"/>
    </source>
</evidence>
<feature type="domain" description="Cation efflux protein cytoplasmic" evidence="9">
    <location>
        <begin position="216"/>
        <end position="292"/>
    </location>
</feature>
<evidence type="ECO:0000259" key="8">
    <source>
        <dbReference type="Pfam" id="PF01545"/>
    </source>
</evidence>
<dbReference type="PANTHER" id="PTHR43840">
    <property type="entry name" value="MITOCHONDRIAL METAL TRANSPORTER 1-RELATED"/>
    <property type="match status" value="1"/>
</dbReference>
<comment type="caution">
    <text evidence="10">The sequence shown here is derived from an EMBL/GenBank/DDBJ whole genome shotgun (WGS) entry which is preliminary data.</text>
</comment>
<dbReference type="Pfam" id="PF01545">
    <property type="entry name" value="Cation_efflux"/>
    <property type="match status" value="1"/>
</dbReference>
<name>A0AAW6TPR2_9BACT</name>
<feature type="transmembrane region" description="Helical" evidence="7">
    <location>
        <begin position="88"/>
        <end position="107"/>
    </location>
</feature>
<dbReference type="InterPro" id="IPR058533">
    <property type="entry name" value="Cation_efflux_TM"/>
</dbReference>
<feature type="transmembrane region" description="Helical" evidence="7">
    <location>
        <begin position="161"/>
        <end position="180"/>
    </location>
</feature>
<dbReference type="RefSeq" id="WP_349243048.1">
    <property type="nucleotide sequence ID" value="NZ_JASCXX010000001.1"/>
</dbReference>
<keyword evidence="6 7" id="KW-0472">Membrane</keyword>
<accession>A0AAW6TPR2</accession>
<evidence type="ECO:0000313" key="10">
    <source>
        <dbReference type="EMBL" id="MDI6447638.1"/>
    </source>
</evidence>
<comment type="similarity">
    <text evidence="2">Belongs to the cation diffusion facilitator (CDF) transporter (TC 2.A.4) family.</text>
</comment>
<sequence length="304" mass="32866">MAADSKNDEAVAQTRWVTCLGMGVNVALSAIKVAVGLGFASLALVADGIHSLSDLVTDLAVLLGLYLGARKPDTTHPYGHGRLETFSAVLVAVVLIGVGGTMIYYATVAIARNEVAVPHWPVLAVAVLSILAKETLYRITKRVAVKSHSTALYANAWHHRSDALSSVAVLVGYGVLYLGFDHGDQVAAMAVGLMIILVGVKIVGDSLRELTEGAVDPQTVAQVMKVIDGHEEIRQWHRLRSRRVGRELFLDVHILVDPDLNVAAAHEISERLEKALDEEISCPVNLTVHIEPDLPAFRKQGWRE</sequence>
<evidence type="ECO:0000256" key="4">
    <source>
        <dbReference type="ARBA" id="ARBA00022692"/>
    </source>
</evidence>
<dbReference type="PANTHER" id="PTHR43840:SF15">
    <property type="entry name" value="MITOCHONDRIAL METAL TRANSPORTER 1-RELATED"/>
    <property type="match status" value="1"/>
</dbReference>
<dbReference type="Pfam" id="PF16916">
    <property type="entry name" value="ZT_dimer"/>
    <property type="match status" value="1"/>
</dbReference>
<dbReference type="GO" id="GO:0016020">
    <property type="term" value="C:membrane"/>
    <property type="evidence" value="ECO:0007669"/>
    <property type="project" value="UniProtKB-SubCell"/>
</dbReference>
<feature type="domain" description="Cation efflux protein transmembrane" evidence="8">
    <location>
        <begin position="23"/>
        <end position="210"/>
    </location>
</feature>
<keyword evidence="5 7" id="KW-1133">Transmembrane helix</keyword>
<evidence type="ECO:0000313" key="11">
    <source>
        <dbReference type="Proteomes" id="UP001431776"/>
    </source>
</evidence>
<dbReference type="InterPro" id="IPR002524">
    <property type="entry name" value="Cation_efflux"/>
</dbReference>
<dbReference type="FunFam" id="1.20.1510.10:FF:000006">
    <property type="entry name" value="Divalent cation efflux transporter"/>
    <property type="match status" value="1"/>
</dbReference>
<dbReference type="NCBIfam" id="TIGR01297">
    <property type="entry name" value="CDF"/>
    <property type="match status" value="1"/>
</dbReference>
<dbReference type="Gene3D" id="1.20.1510.10">
    <property type="entry name" value="Cation efflux protein transmembrane domain"/>
    <property type="match status" value="1"/>
</dbReference>
<dbReference type="EMBL" id="JASCXX010000001">
    <property type="protein sequence ID" value="MDI6447638.1"/>
    <property type="molecule type" value="Genomic_DNA"/>
</dbReference>
<dbReference type="Gene3D" id="3.30.70.1350">
    <property type="entry name" value="Cation efflux protein, cytoplasmic domain"/>
    <property type="match status" value="1"/>
</dbReference>
<evidence type="ECO:0000256" key="6">
    <source>
        <dbReference type="ARBA" id="ARBA00023136"/>
    </source>
</evidence>